<feature type="non-terminal residue" evidence="1">
    <location>
        <position position="1"/>
    </location>
</feature>
<gene>
    <name evidence="1" type="ORF">BN1708_020633</name>
</gene>
<reference evidence="1 2" key="1">
    <citation type="submission" date="2015-05" db="EMBL/GenBank/DDBJ databases">
        <authorList>
            <person name="Wang D.B."/>
            <person name="Wang M."/>
        </authorList>
    </citation>
    <scope>NUCLEOTIDE SEQUENCE [LARGE SCALE GENOMIC DNA]</scope>
    <source>
        <strain evidence="1">VL1</strain>
    </source>
</reference>
<proteinExistence type="predicted"/>
<dbReference type="PANTHER" id="PTHR47093">
    <property type="entry name" value="PROTEIN JSN1-RELATED"/>
    <property type="match status" value="1"/>
</dbReference>
<dbReference type="GO" id="GO:0000288">
    <property type="term" value="P:nuclear-transcribed mRNA catabolic process, deadenylation-dependent decay"/>
    <property type="evidence" value="ECO:0007669"/>
    <property type="project" value="TreeGrafter"/>
</dbReference>
<organism evidence="1 2">
    <name type="scientific">Verticillium longisporum</name>
    <name type="common">Verticillium dahliae var. longisporum</name>
    <dbReference type="NCBI Taxonomy" id="100787"/>
    <lineage>
        <taxon>Eukaryota</taxon>
        <taxon>Fungi</taxon>
        <taxon>Dikarya</taxon>
        <taxon>Ascomycota</taxon>
        <taxon>Pezizomycotina</taxon>
        <taxon>Sordariomycetes</taxon>
        <taxon>Hypocreomycetidae</taxon>
        <taxon>Glomerellales</taxon>
        <taxon>Plectosphaerellaceae</taxon>
        <taxon>Verticillium</taxon>
    </lineage>
</organism>
<sequence length="85" mass="9625">NTPPNAPSLQESTADILQIVKQFQASEEDLYRISGNLQSAVQFDAFVEEIPPIREPAHSRVHDAPKLRDIRKRIDNQSLSKSEIE</sequence>
<feature type="non-terminal residue" evidence="1">
    <location>
        <position position="85"/>
    </location>
</feature>
<dbReference type="STRING" id="100787.A0A0G4MZI7"/>
<keyword evidence="2" id="KW-1185">Reference proteome</keyword>
<evidence type="ECO:0000313" key="1">
    <source>
        <dbReference type="EMBL" id="CRK39668.1"/>
    </source>
</evidence>
<evidence type="ECO:0000313" key="2">
    <source>
        <dbReference type="Proteomes" id="UP000044602"/>
    </source>
</evidence>
<dbReference type="Proteomes" id="UP000044602">
    <property type="component" value="Unassembled WGS sequence"/>
</dbReference>
<dbReference type="PANTHER" id="PTHR47093:SF1">
    <property type="entry name" value="PROTEIN JSN1-RELATED"/>
    <property type="match status" value="1"/>
</dbReference>
<dbReference type="AlphaFoldDB" id="A0A0G4MZI7"/>
<name>A0A0G4MZI7_VERLO</name>
<dbReference type="InterPro" id="IPR052645">
    <property type="entry name" value="Pumilio_domain_protein"/>
</dbReference>
<protein>
    <submittedName>
        <fullName evidence="1">Uncharacterized protein</fullName>
    </submittedName>
</protein>
<accession>A0A0G4MZI7</accession>
<dbReference type="EMBL" id="CVQH01025927">
    <property type="protein sequence ID" value="CRK39668.1"/>
    <property type="molecule type" value="Genomic_DNA"/>
</dbReference>